<protein>
    <submittedName>
        <fullName evidence="1">Uncharacterized protein</fullName>
    </submittedName>
</protein>
<dbReference type="EMBL" id="CM056814">
    <property type="protein sequence ID" value="KAJ8626535.1"/>
    <property type="molecule type" value="Genomic_DNA"/>
</dbReference>
<evidence type="ECO:0000313" key="1">
    <source>
        <dbReference type="EMBL" id="KAJ8626535.1"/>
    </source>
</evidence>
<name>A0ACC2KZC6_PERAE</name>
<organism evidence="1 2">
    <name type="scientific">Persea americana</name>
    <name type="common">Avocado</name>
    <dbReference type="NCBI Taxonomy" id="3435"/>
    <lineage>
        <taxon>Eukaryota</taxon>
        <taxon>Viridiplantae</taxon>
        <taxon>Streptophyta</taxon>
        <taxon>Embryophyta</taxon>
        <taxon>Tracheophyta</taxon>
        <taxon>Spermatophyta</taxon>
        <taxon>Magnoliopsida</taxon>
        <taxon>Magnoliidae</taxon>
        <taxon>Laurales</taxon>
        <taxon>Lauraceae</taxon>
        <taxon>Persea</taxon>
    </lineage>
</organism>
<gene>
    <name evidence="1" type="ORF">MRB53_019842</name>
</gene>
<keyword evidence="2" id="KW-1185">Reference proteome</keyword>
<reference evidence="1 2" key="1">
    <citation type="journal article" date="2022" name="Hortic Res">
        <title>A haplotype resolved chromosomal level avocado genome allows analysis of novel avocado genes.</title>
        <authorList>
            <person name="Nath O."/>
            <person name="Fletcher S.J."/>
            <person name="Hayward A."/>
            <person name="Shaw L.M."/>
            <person name="Masouleh A.K."/>
            <person name="Furtado A."/>
            <person name="Henry R.J."/>
            <person name="Mitter N."/>
        </authorList>
    </citation>
    <scope>NUCLEOTIDE SEQUENCE [LARGE SCALE GENOMIC DNA]</scope>
    <source>
        <strain evidence="2">cv. Hass</strain>
    </source>
</reference>
<dbReference type="Proteomes" id="UP001234297">
    <property type="component" value="Chromosome 6"/>
</dbReference>
<evidence type="ECO:0000313" key="2">
    <source>
        <dbReference type="Proteomes" id="UP001234297"/>
    </source>
</evidence>
<comment type="caution">
    <text evidence="1">The sequence shown here is derived from an EMBL/GenBank/DDBJ whole genome shotgun (WGS) entry which is preliminary data.</text>
</comment>
<accession>A0ACC2KZC6</accession>
<proteinExistence type="predicted"/>
<sequence>MGSFSGEQMRATNIAPGNIIADLLQALMQKQEEQRDDEGWATSSTYRSIERATTGFFQGNKVLKSSSEVLLHVAGTDRGKEQGDFGFYFRLAPHR</sequence>